<feature type="transmembrane region" description="Helical" evidence="1">
    <location>
        <begin position="168"/>
        <end position="186"/>
    </location>
</feature>
<evidence type="ECO:0000256" key="1">
    <source>
        <dbReference type="SAM" id="Phobius"/>
    </source>
</evidence>
<organism evidence="4 5">
    <name type="scientific">Aeoliella straminimaris</name>
    <dbReference type="NCBI Taxonomy" id="2954799"/>
    <lineage>
        <taxon>Bacteria</taxon>
        <taxon>Pseudomonadati</taxon>
        <taxon>Planctomycetota</taxon>
        <taxon>Planctomycetia</taxon>
        <taxon>Pirellulales</taxon>
        <taxon>Lacipirellulaceae</taxon>
        <taxon>Aeoliella</taxon>
    </lineage>
</organism>
<feature type="domain" description="SGNH" evidence="3">
    <location>
        <begin position="421"/>
        <end position="657"/>
    </location>
</feature>
<dbReference type="Pfam" id="PF01757">
    <property type="entry name" value="Acyl_transf_3"/>
    <property type="match status" value="1"/>
</dbReference>
<feature type="transmembrane region" description="Helical" evidence="1">
    <location>
        <begin position="235"/>
        <end position="251"/>
    </location>
</feature>
<dbReference type="GO" id="GO:0016020">
    <property type="term" value="C:membrane"/>
    <property type="evidence" value="ECO:0007669"/>
    <property type="project" value="TreeGrafter"/>
</dbReference>
<evidence type="ECO:0000313" key="4">
    <source>
        <dbReference type="EMBL" id="MCO6044836.1"/>
    </source>
</evidence>
<feature type="transmembrane region" description="Helical" evidence="1">
    <location>
        <begin position="356"/>
        <end position="380"/>
    </location>
</feature>
<dbReference type="RefSeq" id="WP_252852950.1">
    <property type="nucleotide sequence ID" value="NZ_JAMXLR010000043.1"/>
</dbReference>
<comment type="caution">
    <text evidence="4">The sequence shown here is derived from an EMBL/GenBank/DDBJ whole genome shotgun (WGS) entry which is preliminary data.</text>
</comment>
<feature type="domain" description="Acyltransferase 3" evidence="2">
    <location>
        <begin position="14"/>
        <end position="341"/>
    </location>
</feature>
<feature type="transmembrane region" description="Helical" evidence="1">
    <location>
        <begin position="79"/>
        <end position="99"/>
    </location>
</feature>
<sequence>MDAKLTKQHCYRPDIDGLRAVAVLLVMLFHAGLGFAGGFVGVDVFFVISGFLITGIIVRELDAGTFQFTKFWGRRMRRILPAASLVVVAALVAGYLLLIPRDFYALAQSAFAQQGMAANVYFCLATDYFDGRSDEFPLLHMWSLAVEEQFYLIFPFLLVGLHRFGKKVMLAAGGLLMLLSFVYAIVEMRISPTSGFFLLPGRAWEFLLGGLLAVVPVPTATAANPTAKPGLRWELLSLVGLLSIVVCAVGYDMNTEFPGITALPPCLGAAALIYANTGRLTFIGSCLSFRPMVAVGLVSYSLYLWHWPVLAFLRIESHGEMPLATRVGGLALGCLLAVLAWRLVEQPVRVGFSRARFYPTLATAVASVVVIAGTALVILLQHGLPGRLPDAAARLAADQRVDKHYIGQVDAVAQGDLPLLGNSTDESLEPHFVVWGDSHALALAEMFDALAEQHHLSGRMAARAGNPGLLGVSMPLAKRRNQSHRLGDWNHEVLDYIDRHAVKHVVLVSRWTDYIHGNIDGRNRSLITDAAADEVTAESARQVLARSLNETVDQLCRRGARVYIVKQVPSLGFDPEREAGLAKWRGDSLPLGPSLAEHENFRREANRIIDQVVAAHDAAIALDPSSSFFEGQQRVAIADEHGVFFSDATHVSAYGASKFVTAELDRVFVEMASAETRILR</sequence>
<feature type="transmembrane region" description="Helical" evidence="1">
    <location>
        <begin position="39"/>
        <end position="58"/>
    </location>
</feature>
<dbReference type="GO" id="GO:0009103">
    <property type="term" value="P:lipopolysaccharide biosynthetic process"/>
    <property type="evidence" value="ECO:0007669"/>
    <property type="project" value="TreeGrafter"/>
</dbReference>
<accession>A0A9X2FHF6</accession>
<keyword evidence="4" id="KW-0012">Acyltransferase</keyword>
<feature type="transmembrane region" description="Helical" evidence="1">
    <location>
        <begin position="282"/>
        <end position="303"/>
    </location>
</feature>
<dbReference type="InterPro" id="IPR050879">
    <property type="entry name" value="Acyltransferase_3"/>
</dbReference>
<dbReference type="EMBL" id="JAMXLR010000043">
    <property type="protein sequence ID" value="MCO6044836.1"/>
    <property type="molecule type" value="Genomic_DNA"/>
</dbReference>
<dbReference type="PANTHER" id="PTHR23028:SF53">
    <property type="entry name" value="ACYL_TRANSF_3 DOMAIN-CONTAINING PROTEIN"/>
    <property type="match status" value="1"/>
</dbReference>
<feature type="transmembrane region" description="Helical" evidence="1">
    <location>
        <begin position="323"/>
        <end position="344"/>
    </location>
</feature>
<dbReference type="Pfam" id="PF19040">
    <property type="entry name" value="SGNH"/>
    <property type="match status" value="1"/>
</dbReference>
<keyword evidence="4" id="KW-0808">Transferase</keyword>
<name>A0A9X2FHF6_9BACT</name>
<feature type="transmembrane region" description="Helical" evidence="1">
    <location>
        <begin position="206"/>
        <end position="223"/>
    </location>
</feature>
<dbReference type="GO" id="GO:0016747">
    <property type="term" value="F:acyltransferase activity, transferring groups other than amino-acyl groups"/>
    <property type="evidence" value="ECO:0007669"/>
    <property type="project" value="InterPro"/>
</dbReference>
<dbReference type="InterPro" id="IPR043968">
    <property type="entry name" value="SGNH"/>
</dbReference>
<dbReference type="PANTHER" id="PTHR23028">
    <property type="entry name" value="ACETYLTRANSFERASE"/>
    <property type="match status" value="1"/>
</dbReference>
<keyword evidence="1" id="KW-1133">Transmembrane helix</keyword>
<feature type="transmembrane region" description="Helical" evidence="1">
    <location>
        <begin position="17"/>
        <end position="33"/>
    </location>
</feature>
<reference evidence="4" key="1">
    <citation type="submission" date="2022-06" db="EMBL/GenBank/DDBJ databases">
        <title>Aeoliella straminimaris, a novel planctomycete from sediments.</title>
        <authorList>
            <person name="Vitorino I.R."/>
            <person name="Lage O.M."/>
        </authorList>
    </citation>
    <scope>NUCLEOTIDE SEQUENCE</scope>
    <source>
        <strain evidence="4">ICT_H6.2</strain>
    </source>
</reference>
<evidence type="ECO:0000259" key="2">
    <source>
        <dbReference type="Pfam" id="PF01757"/>
    </source>
</evidence>
<evidence type="ECO:0000259" key="3">
    <source>
        <dbReference type="Pfam" id="PF19040"/>
    </source>
</evidence>
<dbReference type="InterPro" id="IPR002656">
    <property type="entry name" value="Acyl_transf_3_dom"/>
</dbReference>
<dbReference type="Proteomes" id="UP001155241">
    <property type="component" value="Unassembled WGS sequence"/>
</dbReference>
<keyword evidence="5" id="KW-1185">Reference proteome</keyword>
<protein>
    <submittedName>
        <fullName evidence="4">Acyltransferase</fullName>
    </submittedName>
</protein>
<keyword evidence="1" id="KW-0812">Transmembrane</keyword>
<gene>
    <name evidence="4" type="ORF">NG895_13065</name>
</gene>
<proteinExistence type="predicted"/>
<dbReference type="AlphaFoldDB" id="A0A9X2FHF6"/>
<evidence type="ECO:0000313" key="5">
    <source>
        <dbReference type="Proteomes" id="UP001155241"/>
    </source>
</evidence>
<feature type="transmembrane region" description="Helical" evidence="1">
    <location>
        <begin position="257"/>
        <end position="275"/>
    </location>
</feature>
<feature type="transmembrane region" description="Helical" evidence="1">
    <location>
        <begin position="139"/>
        <end position="161"/>
    </location>
</feature>
<keyword evidence="1" id="KW-0472">Membrane</keyword>